<keyword evidence="1" id="KW-0812">Transmembrane</keyword>
<sequence length="68" mass="7048">MADVASTVNSVVGGIVSLIKGLVVFFVFANILYPTGMDPVLGLTELVNSFMDGGLAGLLALLIFVSFL</sequence>
<name>A0A381R7T7_9ZZZZ</name>
<dbReference type="AlphaFoldDB" id="A0A381R7T7"/>
<dbReference type="EMBL" id="UINC01001735">
    <property type="protein sequence ID" value="SUZ87650.1"/>
    <property type="molecule type" value="Genomic_DNA"/>
</dbReference>
<keyword evidence="1" id="KW-1133">Transmembrane helix</keyword>
<evidence type="ECO:0000313" key="2">
    <source>
        <dbReference type="EMBL" id="SUZ87650.1"/>
    </source>
</evidence>
<proteinExistence type="predicted"/>
<gene>
    <name evidence="2" type="ORF">METZ01_LOCUS40504</name>
</gene>
<organism evidence="2">
    <name type="scientific">marine metagenome</name>
    <dbReference type="NCBI Taxonomy" id="408172"/>
    <lineage>
        <taxon>unclassified sequences</taxon>
        <taxon>metagenomes</taxon>
        <taxon>ecological metagenomes</taxon>
    </lineage>
</organism>
<reference evidence="2" key="1">
    <citation type="submission" date="2018-05" db="EMBL/GenBank/DDBJ databases">
        <authorList>
            <person name="Lanie J.A."/>
            <person name="Ng W.-L."/>
            <person name="Kazmierczak K.M."/>
            <person name="Andrzejewski T.M."/>
            <person name="Davidsen T.M."/>
            <person name="Wayne K.J."/>
            <person name="Tettelin H."/>
            <person name="Glass J.I."/>
            <person name="Rusch D."/>
            <person name="Podicherti R."/>
            <person name="Tsui H.-C.T."/>
            <person name="Winkler M.E."/>
        </authorList>
    </citation>
    <scope>NUCLEOTIDE SEQUENCE</scope>
</reference>
<feature type="transmembrane region" description="Helical" evidence="1">
    <location>
        <begin position="45"/>
        <end position="67"/>
    </location>
</feature>
<keyword evidence="1" id="KW-0472">Membrane</keyword>
<evidence type="ECO:0000256" key="1">
    <source>
        <dbReference type="SAM" id="Phobius"/>
    </source>
</evidence>
<accession>A0A381R7T7</accession>
<feature type="transmembrane region" description="Helical" evidence="1">
    <location>
        <begin position="12"/>
        <end position="33"/>
    </location>
</feature>
<protein>
    <submittedName>
        <fullName evidence="2">Uncharacterized protein</fullName>
    </submittedName>
</protein>